<keyword evidence="1" id="KW-1133">Transmembrane helix</keyword>
<feature type="transmembrane region" description="Helical" evidence="1">
    <location>
        <begin position="74"/>
        <end position="95"/>
    </location>
</feature>
<keyword evidence="1" id="KW-0812">Transmembrane</keyword>
<gene>
    <name evidence="2" type="ORF">B1202_05270</name>
</gene>
<evidence type="ECO:0000313" key="3">
    <source>
        <dbReference type="Proteomes" id="UP000191160"/>
    </source>
</evidence>
<sequence>MLKNLFIFLLITCVYFAALIILNNFGISDFLNVVICSLILGITLRTVIPHYLIYLLMMMTIGSIYFVLNDFALLNIMCLSLVLGILICSILFQLWPHIIKTPSTLLKLKLN</sequence>
<dbReference type="AlphaFoldDB" id="A0A1T1H5B7"/>
<comment type="caution">
    <text evidence="2">The sequence shown here is derived from an EMBL/GenBank/DDBJ whole genome shotgun (WGS) entry which is preliminary data.</text>
</comment>
<evidence type="ECO:0000256" key="1">
    <source>
        <dbReference type="SAM" id="Phobius"/>
    </source>
</evidence>
<organism evidence="2 3">
    <name type="scientific">Acinetobacter amyesii</name>
    <dbReference type="NCBI Taxonomy" id="2942470"/>
    <lineage>
        <taxon>Bacteria</taxon>
        <taxon>Pseudomonadati</taxon>
        <taxon>Pseudomonadota</taxon>
        <taxon>Gammaproteobacteria</taxon>
        <taxon>Moraxellales</taxon>
        <taxon>Moraxellaceae</taxon>
        <taxon>Acinetobacter</taxon>
    </lineage>
</organism>
<protein>
    <submittedName>
        <fullName evidence="2">Uncharacterized protein</fullName>
    </submittedName>
</protein>
<feature type="transmembrane region" description="Helical" evidence="1">
    <location>
        <begin position="5"/>
        <end position="21"/>
    </location>
</feature>
<accession>A0A1T1H5B7</accession>
<keyword evidence="3" id="KW-1185">Reference proteome</keyword>
<dbReference type="Proteomes" id="UP000191160">
    <property type="component" value="Unassembled WGS sequence"/>
</dbReference>
<reference evidence="2 3" key="1">
    <citation type="submission" date="2017-02" db="EMBL/GenBank/DDBJ databases">
        <title>Acinetobacter sp. ANC 4945, whole genome shotgun sequencing project.</title>
        <authorList>
            <person name="Radolfova-Krizova L."/>
            <person name="Al Atrouni A."/>
            <person name="Nemec A."/>
        </authorList>
    </citation>
    <scope>NUCLEOTIDE SEQUENCE [LARGE SCALE GENOMIC DNA]</scope>
    <source>
        <strain evidence="2 3">ANC 4945</strain>
    </source>
</reference>
<name>A0A1T1H5B7_9GAMM</name>
<evidence type="ECO:0000313" key="2">
    <source>
        <dbReference type="EMBL" id="OOV85024.1"/>
    </source>
</evidence>
<dbReference type="EMBL" id="MVKX01000002">
    <property type="protein sequence ID" value="OOV85024.1"/>
    <property type="molecule type" value="Genomic_DNA"/>
</dbReference>
<keyword evidence="1" id="KW-0472">Membrane</keyword>
<proteinExistence type="predicted"/>
<feature type="transmembrane region" description="Helical" evidence="1">
    <location>
        <begin position="51"/>
        <end position="68"/>
    </location>
</feature>